<gene>
    <name evidence="2" type="ORF">HNR19_003773</name>
</gene>
<evidence type="ECO:0000256" key="1">
    <source>
        <dbReference type="SAM" id="MobiDB-lite"/>
    </source>
</evidence>
<proteinExistence type="predicted"/>
<dbReference type="AlphaFoldDB" id="A0A853C5K0"/>
<comment type="caution">
    <text evidence="2">The sequence shown here is derived from an EMBL/GenBank/DDBJ whole genome shotgun (WGS) entry which is preliminary data.</text>
</comment>
<accession>A0A853C5K0</accession>
<organism evidence="2 3">
    <name type="scientific">Nocardioides thalensis</name>
    <dbReference type="NCBI Taxonomy" id="1914755"/>
    <lineage>
        <taxon>Bacteria</taxon>
        <taxon>Bacillati</taxon>
        <taxon>Actinomycetota</taxon>
        <taxon>Actinomycetes</taxon>
        <taxon>Propionibacteriales</taxon>
        <taxon>Nocardioidaceae</taxon>
        <taxon>Nocardioides</taxon>
    </lineage>
</organism>
<sequence length="356" mass="37685">MTTEPNDTQVLVRPEVATFVEEVRARLADLDADDRDELLGGLEADLSDQLADGTPLGDPAAYAAELRAAAGLPARRRSVTGDLPRTVGGILDAARAWFLGLVGRPGLRPAWDVVVALRPAWWVARAWIAVTALDIATGGWEEISVVPSLGVPGVGEVVLVAAVVMSTLVGLGRLWPGSGPERSTASRISLLLVNAVAVLAPMTWSLPYPAYVGYGFDYYDDYGAGYNDAQRENKGLRLDGDPVRNVFAYDLQGRPLPGVQLVDQDGDLLAAGPGSNARGRGEGRVVGCPAFNGRTAVYNVFPLAETRLRRGTCESEDAGSDAAFPEFPLASLPPVTNRPGDGAPTVLGRTSRSRDQ</sequence>
<evidence type="ECO:0000313" key="2">
    <source>
        <dbReference type="EMBL" id="NYJ03075.1"/>
    </source>
</evidence>
<feature type="region of interest" description="Disordered" evidence="1">
    <location>
        <begin position="312"/>
        <end position="356"/>
    </location>
</feature>
<keyword evidence="3" id="KW-1185">Reference proteome</keyword>
<name>A0A853C5K0_9ACTN</name>
<dbReference type="Proteomes" id="UP000530424">
    <property type="component" value="Unassembled WGS sequence"/>
</dbReference>
<dbReference type="RefSeq" id="WP_179669364.1">
    <property type="nucleotide sequence ID" value="NZ_JACCFP010000001.1"/>
</dbReference>
<dbReference type="EMBL" id="JACCFP010000001">
    <property type="protein sequence ID" value="NYJ03075.1"/>
    <property type="molecule type" value="Genomic_DNA"/>
</dbReference>
<evidence type="ECO:0000313" key="3">
    <source>
        <dbReference type="Proteomes" id="UP000530424"/>
    </source>
</evidence>
<protein>
    <submittedName>
        <fullName evidence="2">Uncharacterized protein</fullName>
    </submittedName>
</protein>
<reference evidence="2 3" key="1">
    <citation type="submission" date="2020-07" db="EMBL/GenBank/DDBJ databases">
        <title>Sequencing the genomes of 1000 actinobacteria strains.</title>
        <authorList>
            <person name="Klenk H.-P."/>
        </authorList>
    </citation>
    <scope>NUCLEOTIDE SEQUENCE [LARGE SCALE GENOMIC DNA]</scope>
    <source>
        <strain evidence="2 3">DSM 103833</strain>
    </source>
</reference>